<reference evidence="2" key="1">
    <citation type="journal article" date="2022" name="Int. J. Syst. Evol. Microbiol.">
        <title>Prevotella lacticifex sp. nov., isolated from the rumen of cows.</title>
        <authorList>
            <person name="Shinkai T."/>
            <person name="Ikeyama N."/>
            <person name="Kumagai M."/>
            <person name="Ohmori H."/>
            <person name="Sakamoto M."/>
            <person name="Ohkuma M."/>
            <person name="Mitsumori M."/>
        </authorList>
    </citation>
    <scope>NUCLEOTIDE SEQUENCE</scope>
    <source>
        <strain evidence="2">R5076</strain>
    </source>
</reference>
<evidence type="ECO:0008006" key="4">
    <source>
        <dbReference type="Google" id="ProtNLM"/>
    </source>
</evidence>
<dbReference type="AlphaFoldDB" id="A0A9R1CVS0"/>
<feature type="chain" id="PRO_5040504149" description="VWFA domain-containing protein" evidence="1">
    <location>
        <begin position="30"/>
        <end position="399"/>
    </location>
</feature>
<comment type="caution">
    <text evidence="2">The sequence shown here is derived from an EMBL/GenBank/DDBJ whole genome shotgun (WGS) entry which is preliminary data.</text>
</comment>
<accession>A0A9R1CVS0</accession>
<keyword evidence="1" id="KW-0732">Signal</keyword>
<sequence>MNKKVLIGTCVIILTIIAIVNGCPGPTTANTLDACFGNLPQPSKSISSVEIYFDASTSMKGYFASGDGQISNIVSRFEKIGNNSKIFLVRKNDNVDTYSGYSTDLQNNLNLFDGGSTHFEKLIPMMCDKSSKGKLAMLVTDGIVYINKNASTALEQFQNLLAKALKGKTADKAVAVLKYSAKFASKQVGKGGACYYDMFDTPKKLDTNNRPFYIIAVGAPEDILALQDNTDLKPELQLYYGFDENSILQKGEQESPQKGTGTDLAKDIVLRMTLPKTVSYMYNADNDYFNHSAAKLTLGEKQLKDTTQYTTNSIKTESGINLTITIKSPASTGIGTGTLTYSVENIIPASWLALSVNDDSSPNVLMYRDKTFGLEYLLKGIRDAFDGNKPLVKTTFEYK</sequence>
<gene>
    <name evidence="2" type="ORF">PRLR5076_12530</name>
</gene>
<feature type="signal peptide" evidence="1">
    <location>
        <begin position="1"/>
        <end position="29"/>
    </location>
</feature>
<dbReference type="RefSeq" id="WP_223929299.1">
    <property type="nucleotide sequence ID" value="NZ_BPTU01000001.1"/>
</dbReference>
<dbReference type="GeneID" id="72467566"/>
<evidence type="ECO:0000313" key="2">
    <source>
        <dbReference type="EMBL" id="GJG58402.1"/>
    </source>
</evidence>
<evidence type="ECO:0000256" key="1">
    <source>
        <dbReference type="SAM" id="SignalP"/>
    </source>
</evidence>
<evidence type="ECO:0000313" key="3">
    <source>
        <dbReference type="Proteomes" id="UP000825483"/>
    </source>
</evidence>
<keyword evidence="3" id="KW-1185">Reference proteome</keyword>
<protein>
    <recommendedName>
        <fullName evidence="4">VWFA domain-containing protein</fullName>
    </recommendedName>
</protein>
<proteinExistence type="predicted"/>
<organism evidence="2 3">
    <name type="scientific">Prevotella lacticifex</name>
    <dbReference type="NCBI Taxonomy" id="2854755"/>
    <lineage>
        <taxon>Bacteria</taxon>
        <taxon>Pseudomonadati</taxon>
        <taxon>Bacteroidota</taxon>
        <taxon>Bacteroidia</taxon>
        <taxon>Bacteroidales</taxon>
        <taxon>Prevotellaceae</taxon>
        <taxon>Prevotella</taxon>
    </lineage>
</organism>
<dbReference type="EMBL" id="BPUB01000001">
    <property type="protein sequence ID" value="GJG58402.1"/>
    <property type="molecule type" value="Genomic_DNA"/>
</dbReference>
<dbReference type="Proteomes" id="UP000825483">
    <property type="component" value="Unassembled WGS sequence"/>
</dbReference>
<name>A0A9R1CVS0_9BACT</name>